<feature type="region of interest" description="Disordered" evidence="1">
    <location>
        <begin position="103"/>
        <end position="138"/>
    </location>
</feature>
<dbReference type="AlphaFoldDB" id="A0A9P8VL21"/>
<sequence>MDLTTPSSAPSIFKRCLEVKSSLNHLHAAVDEEPRDDLSIKKDDIGDHLDRFLLWAGSLGALRDPKSRLSLDQRLSSTPEVREKILRRFANIEEAIEDLQAILSRDRPTRQMASAPSSPSGNGSDDDDEVESLDDESDADDEAHMMLEIISESIKTLFKIAVIIRKSGTRDRFSKALQMSTSSFSDVHDIDYVRQRHPKLRQHSRPESVTERLGSAISKRRQFIAYVGIIALGLPKSMTKSRRMRRQSWSRARLQPFSLRIAT</sequence>
<feature type="compositionally biased region" description="Acidic residues" evidence="1">
    <location>
        <begin position="124"/>
        <end position="138"/>
    </location>
</feature>
<evidence type="ECO:0000256" key="1">
    <source>
        <dbReference type="SAM" id="MobiDB-lite"/>
    </source>
</evidence>
<feature type="compositionally biased region" description="Low complexity" evidence="1">
    <location>
        <begin position="113"/>
        <end position="123"/>
    </location>
</feature>
<evidence type="ECO:0000313" key="2">
    <source>
        <dbReference type="EMBL" id="KAH6694153.1"/>
    </source>
</evidence>
<gene>
    <name evidence="2" type="ORF">F5X68DRAFT_49339</name>
</gene>
<keyword evidence="3" id="KW-1185">Reference proteome</keyword>
<comment type="caution">
    <text evidence="2">The sequence shown here is derived from an EMBL/GenBank/DDBJ whole genome shotgun (WGS) entry which is preliminary data.</text>
</comment>
<dbReference type="Proteomes" id="UP000770015">
    <property type="component" value="Unassembled WGS sequence"/>
</dbReference>
<dbReference type="PANTHER" id="PTHR35391:SF7">
    <property type="entry name" value="C2H2-TYPE DOMAIN-CONTAINING PROTEIN"/>
    <property type="match status" value="1"/>
</dbReference>
<dbReference type="EMBL" id="JAGSXJ010000003">
    <property type="protein sequence ID" value="KAH6694153.1"/>
    <property type="molecule type" value="Genomic_DNA"/>
</dbReference>
<name>A0A9P8VL21_9PEZI</name>
<protein>
    <submittedName>
        <fullName evidence="2">Uncharacterized protein</fullName>
    </submittedName>
</protein>
<organism evidence="2 3">
    <name type="scientific">Plectosphaerella plurivora</name>
    <dbReference type="NCBI Taxonomy" id="936078"/>
    <lineage>
        <taxon>Eukaryota</taxon>
        <taxon>Fungi</taxon>
        <taxon>Dikarya</taxon>
        <taxon>Ascomycota</taxon>
        <taxon>Pezizomycotina</taxon>
        <taxon>Sordariomycetes</taxon>
        <taxon>Hypocreomycetidae</taxon>
        <taxon>Glomerellales</taxon>
        <taxon>Plectosphaerellaceae</taxon>
        <taxon>Plectosphaerella</taxon>
    </lineage>
</organism>
<reference evidence="2" key="1">
    <citation type="journal article" date="2021" name="Nat. Commun.">
        <title>Genetic determinants of endophytism in the Arabidopsis root mycobiome.</title>
        <authorList>
            <person name="Mesny F."/>
            <person name="Miyauchi S."/>
            <person name="Thiergart T."/>
            <person name="Pickel B."/>
            <person name="Atanasova L."/>
            <person name="Karlsson M."/>
            <person name="Huettel B."/>
            <person name="Barry K.W."/>
            <person name="Haridas S."/>
            <person name="Chen C."/>
            <person name="Bauer D."/>
            <person name="Andreopoulos W."/>
            <person name="Pangilinan J."/>
            <person name="LaButti K."/>
            <person name="Riley R."/>
            <person name="Lipzen A."/>
            <person name="Clum A."/>
            <person name="Drula E."/>
            <person name="Henrissat B."/>
            <person name="Kohler A."/>
            <person name="Grigoriev I.V."/>
            <person name="Martin F.M."/>
            <person name="Hacquard S."/>
        </authorList>
    </citation>
    <scope>NUCLEOTIDE SEQUENCE</scope>
    <source>
        <strain evidence="2">MPI-SDFR-AT-0117</strain>
    </source>
</reference>
<accession>A0A9P8VL21</accession>
<evidence type="ECO:0000313" key="3">
    <source>
        <dbReference type="Proteomes" id="UP000770015"/>
    </source>
</evidence>
<proteinExistence type="predicted"/>
<dbReference type="OrthoDB" id="6133115at2759"/>
<dbReference type="PANTHER" id="PTHR35391">
    <property type="entry name" value="C2H2-TYPE DOMAIN-CONTAINING PROTEIN-RELATED"/>
    <property type="match status" value="1"/>
</dbReference>